<dbReference type="InterPro" id="IPR036821">
    <property type="entry name" value="Peptide_deformylase_sf"/>
</dbReference>
<accession>A0A7X9HGN7</accession>
<dbReference type="InterPro" id="IPR023635">
    <property type="entry name" value="Peptide_deformylase"/>
</dbReference>
<reference evidence="3 4" key="1">
    <citation type="journal article" date="2020" name="Biotechnol. Biofuels">
        <title>New insights from the biogas microbiome by comprehensive genome-resolved metagenomics of nearly 1600 species originating from multiple anaerobic digesters.</title>
        <authorList>
            <person name="Campanaro S."/>
            <person name="Treu L."/>
            <person name="Rodriguez-R L.M."/>
            <person name="Kovalovszki A."/>
            <person name="Ziels R.M."/>
            <person name="Maus I."/>
            <person name="Zhu X."/>
            <person name="Kougias P.G."/>
            <person name="Basile A."/>
            <person name="Luo G."/>
            <person name="Schluter A."/>
            <person name="Konstantinidis K.T."/>
            <person name="Angelidaki I."/>
        </authorList>
    </citation>
    <scope>NUCLEOTIDE SEQUENCE [LARGE SCALE GENOMIC DNA]</scope>
    <source>
        <strain evidence="3">AS27yjCOA_165</strain>
    </source>
</reference>
<keyword evidence="2 3" id="KW-0378">Hydrolase</keyword>
<dbReference type="Proteomes" id="UP000526033">
    <property type="component" value="Unassembled WGS sequence"/>
</dbReference>
<feature type="active site" evidence="2">
    <location>
        <position position="146"/>
    </location>
</feature>
<dbReference type="NCBIfam" id="NF001159">
    <property type="entry name" value="PRK00150.1-3"/>
    <property type="match status" value="1"/>
</dbReference>
<dbReference type="Pfam" id="PF01327">
    <property type="entry name" value="Pep_deformylase"/>
    <property type="match status" value="1"/>
</dbReference>
<evidence type="ECO:0000256" key="1">
    <source>
        <dbReference type="ARBA" id="ARBA00010759"/>
    </source>
</evidence>
<name>A0A7X9HGN7_UNCKA</name>
<comment type="caution">
    <text evidence="3">The sequence shown here is derived from an EMBL/GenBank/DDBJ whole genome shotgun (WGS) entry which is preliminary data.</text>
</comment>
<comment type="cofactor">
    <cofactor evidence="2">
        <name>Fe(2+)</name>
        <dbReference type="ChEBI" id="CHEBI:29033"/>
    </cofactor>
    <text evidence="2">Binds 1 Fe(2+) ion.</text>
</comment>
<comment type="similarity">
    <text evidence="1 2">Belongs to the polypeptide deformylase family.</text>
</comment>
<dbReference type="GO" id="GO:0042586">
    <property type="term" value="F:peptide deformylase activity"/>
    <property type="evidence" value="ECO:0007669"/>
    <property type="project" value="UniProtKB-UniRule"/>
</dbReference>
<dbReference type="EC" id="3.5.1.88" evidence="2"/>
<protein>
    <recommendedName>
        <fullName evidence="2">Peptide deformylase</fullName>
        <shortName evidence="2">PDF</shortName>
        <ecNumber evidence="2">3.5.1.88</ecNumber>
    </recommendedName>
    <alternativeName>
        <fullName evidence="2">Polypeptide deformylase</fullName>
    </alternativeName>
</protein>
<evidence type="ECO:0000256" key="2">
    <source>
        <dbReference type="HAMAP-Rule" id="MF_00163"/>
    </source>
</evidence>
<dbReference type="HAMAP" id="MF_00163">
    <property type="entry name" value="Pep_deformylase"/>
    <property type="match status" value="1"/>
</dbReference>
<dbReference type="PANTHER" id="PTHR10458:SF22">
    <property type="entry name" value="PEPTIDE DEFORMYLASE"/>
    <property type="match status" value="1"/>
</dbReference>
<dbReference type="GO" id="GO:0046872">
    <property type="term" value="F:metal ion binding"/>
    <property type="evidence" value="ECO:0007669"/>
    <property type="project" value="UniProtKB-KW"/>
</dbReference>
<dbReference type="SUPFAM" id="SSF56420">
    <property type="entry name" value="Peptide deformylase"/>
    <property type="match status" value="1"/>
</dbReference>
<dbReference type="NCBIfam" id="TIGR00079">
    <property type="entry name" value="pept_deformyl"/>
    <property type="match status" value="1"/>
</dbReference>
<dbReference type="CDD" id="cd00487">
    <property type="entry name" value="Pep_deformylase"/>
    <property type="match status" value="1"/>
</dbReference>
<dbReference type="AlphaFoldDB" id="A0A7X9HGN7"/>
<dbReference type="GO" id="GO:0006412">
    <property type="term" value="P:translation"/>
    <property type="evidence" value="ECO:0007669"/>
    <property type="project" value="UniProtKB-UniRule"/>
</dbReference>
<evidence type="ECO:0000313" key="3">
    <source>
        <dbReference type="EMBL" id="NMB70084.1"/>
    </source>
</evidence>
<dbReference type="PIRSF" id="PIRSF004749">
    <property type="entry name" value="Pep_def"/>
    <property type="match status" value="1"/>
</dbReference>
<feature type="binding site" evidence="2">
    <location>
        <position position="149"/>
    </location>
    <ligand>
        <name>Fe cation</name>
        <dbReference type="ChEBI" id="CHEBI:24875"/>
    </ligand>
</feature>
<keyword evidence="2" id="KW-0648">Protein biosynthesis</keyword>
<dbReference type="EMBL" id="JAAZNL010000025">
    <property type="protein sequence ID" value="NMB70084.1"/>
    <property type="molecule type" value="Genomic_DNA"/>
</dbReference>
<evidence type="ECO:0000313" key="4">
    <source>
        <dbReference type="Proteomes" id="UP000526033"/>
    </source>
</evidence>
<dbReference type="Gene3D" id="3.90.45.10">
    <property type="entry name" value="Peptide deformylase"/>
    <property type="match status" value="1"/>
</dbReference>
<feature type="binding site" evidence="2">
    <location>
        <position position="145"/>
    </location>
    <ligand>
        <name>Fe cation</name>
        <dbReference type="ChEBI" id="CHEBI:24875"/>
    </ligand>
</feature>
<keyword evidence="2" id="KW-0408">Iron</keyword>
<sequence>MSVTPIVKVPSKVLTSKCEKVKKGDPELKPLVENLVDTLDNAQNPQGAGLAAPQIGVLKRVLIARNFYEDPGNTNLTKFENVVFINPKIVSHSKETDVDWEGCLSIPDTYGKVQRYSQVKVRTEDLDGQEFTVKASGFFARTIQHEIDHLDGILFTTKLIGNKVTEEQLDNIIAAEEE</sequence>
<dbReference type="PANTHER" id="PTHR10458">
    <property type="entry name" value="PEPTIDE DEFORMYLASE"/>
    <property type="match status" value="1"/>
</dbReference>
<feature type="binding site" evidence="2">
    <location>
        <position position="103"/>
    </location>
    <ligand>
        <name>Fe cation</name>
        <dbReference type="ChEBI" id="CHEBI:24875"/>
    </ligand>
</feature>
<comment type="function">
    <text evidence="2">Removes the formyl group from the N-terminal Met of newly synthesized proteins. Requires at least a dipeptide for an efficient rate of reaction. N-terminal L-methionine is a prerequisite for activity but the enzyme has broad specificity at other positions.</text>
</comment>
<comment type="catalytic activity">
    <reaction evidence="2">
        <text>N-terminal N-formyl-L-methionyl-[peptide] + H2O = N-terminal L-methionyl-[peptide] + formate</text>
        <dbReference type="Rhea" id="RHEA:24420"/>
        <dbReference type="Rhea" id="RHEA-COMP:10639"/>
        <dbReference type="Rhea" id="RHEA-COMP:10640"/>
        <dbReference type="ChEBI" id="CHEBI:15377"/>
        <dbReference type="ChEBI" id="CHEBI:15740"/>
        <dbReference type="ChEBI" id="CHEBI:49298"/>
        <dbReference type="ChEBI" id="CHEBI:64731"/>
        <dbReference type="EC" id="3.5.1.88"/>
    </reaction>
</comment>
<proteinExistence type="inferred from homology"/>
<organism evidence="3 4">
    <name type="scientific">candidate division WWE3 bacterium</name>
    <dbReference type="NCBI Taxonomy" id="2053526"/>
    <lineage>
        <taxon>Bacteria</taxon>
        <taxon>Katanobacteria</taxon>
    </lineage>
</organism>
<gene>
    <name evidence="2 3" type="primary">def</name>
    <name evidence="3" type="ORF">GYA27_02680</name>
</gene>
<keyword evidence="2" id="KW-0479">Metal-binding</keyword>
<dbReference type="PRINTS" id="PR01576">
    <property type="entry name" value="PDEFORMYLASE"/>
</dbReference>